<dbReference type="PROSITE" id="PS01124">
    <property type="entry name" value="HTH_ARAC_FAMILY_2"/>
    <property type="match status" value="1"/>
</dbReference>
<sequence>MMIFFKKGGYQRRLQILSLWVALPILLVAILLHFYLIEPIQKAYQDQHTQQVEGVVENINQQLSQLEVSLSVWGQSFQERYQTENYSLTTDYMTLNRISEELFYLTNSSNYVKNIGVYSFGDQPFGLESGGTFEFTDKDAEKFNEKYQIDNDQDYQWKFNSDDELLFIQNIGHLDRNNPSIYMVAVIDQKKLLNFFDDTKIDYSATAISFDKGRFSAASDSSMIKYLAEEKKQSGSWIESHGGDQYSVTAVPSERLNQTWIFYSMVPMAAITQPVSKFASSLVAASLILIVVMVFLSQFFAKKQYQPFGRTMEKMFGDNWDGQDELTFLAERWQQMTDEQGNLKKIAARSSLTEKRSIVRRILEGYYGYLPEEELQRLLRKKHWNLEYAGYQLFFIQINGPIHTDDKRREDEFTLFALDNIVNDVTSLHFEDGVVIPFDGLTMLTFAMVSDQSKGDAYIQHLFEQINRVAGRYVTIVATPITHQFRQIPELVEKLRKNIDYQYLKLENQQLALETGRMLPPKYPISSERNLITALKSCYFEELQENIGVFIRQVTDEQPRQFAVLVSVERLYDHIEFQLNENGVSSSDYLSKDVILKRIRRMLDPDEISRFLFADFLKPITLLWQEKISDTANELIQDVALYMQREFQNEQISLETVADQFKIDPVYLSKEFKRIKKVNFIDYLTDIRIAEAKRLLLETDEQINLIAEGIGYNPSYFNRLFKKINGMTPGQFRKGRI</sequence>
<evidence type="ECO:0000313" key="7">
    <source>
        <dbReference type="EMBL" id="SEI75983.1"/>
    </source>
</evidence>
<keyword evidence="4" id="KW-0812">Transmembrane</keyword>
<feature type="domain" description="HTH araC/xylS-type" evidence="5">
    <location>
        <begin position="637"/>
        <end position="735"/>
    </location>
</feature>
<evidence type="ECO:0000259" key="5">
    <source>
        <dbReference type="PROSITE" id="PS01124"/>
    </source>
</evidence>
<dbReference type="SUPFAM" id="SSF46689">
    <property type="entry name" value="Homeodomain-like"/>
    <property type="match status" value="1"/>
</dbReference>
<keyword evidence="2 7" id="KW-0238">DNA-binding</keyword>
<keyword evidence="1" id="KW-0805">Transcription regulation</keyword>
<dbReference type="AlphaFoldDB" id="A0A143YM48"/>
<evidence type="ECO:0000256" key="1">
    <source>
        <dbReference type="ARBA" id="ARBA00023015"/>
    </source>
</evidence>
<dbReference type="EMBL" id="FNYT01000003">
    <property type="protein sequence ID" value="SEI75983.1"/>
    <property type="molecule type" value="Genomic_DNA"/>
</dbReference>
<dbReference type="STRING" id="640938.TR210_984"/>
<name>A0A143YM48_9LACT</name>
<evidence type="ECO:0000313" key="6">
    <source>
        <dbReference type="EMBL" id="CZQ91677.1"/>
    </source>
</evidence>
<dbReference type="GO" id="GO:0043565">
    <property type="term" value="F:sequence-specific DNA binding"/>
    <property type="evidence" value="ECO:0007669"/>
    <property type="project" value="InterPro"/>
</dbReference>
<gene>
    <name evidence="7" type="ORF">SAMN05216375_103116</name>
    <name evidence="6" type="ORF">TR210_984</name>
</gene>
<keyword evidence="9" id="KW-1185">Reference proteome</keyword>
<evidence type="ECO:0000256" key="3">
    <source>
        <dbReference type="ARBA" id="ARBA00023163"/>
    </source>
</evidence>
<dbReference type="PANTHER" id="PTHR43280">
    <property type="entry name" value="ARAC-FAMILY TRANSCRIPTIONAL REGULATOR"/>
    <property type="match status" value="1"/>
</dbReference>
<dbReference type="InterPro" id="IPR018060">
    <property type="entry name" value="HTH_AraC"/>
</dbReference>
<proteinExistence type="predicted"/>
<reference evidence="6 8" key="1">
    <citation type="submission" date="2016-02" db="EMBL/GenBank/DDBJ databases">
        <authorList>
            <person name="Wen L."/>
            <person name="He K."/>
            <person name="Yang H."/>
        </authorList>
    </citation>
    <scope>NUCLEOTIDE SEQUENCE [LARGE SCALE GENOMIC DNA]</scope>
    <source>
        <strain evidence="6">Trichococcus_R210</strain>
    </source>
</reference>
<dbReference type="InterPro" id="IPR009057">
    <property type="entry name" value="Homeodomain-like_sf"/>
</dbReference>
<keyword evidence="4" id="KW-0472">Membrane</keyword>
<dbReference type="PANTHER" id="PTHR43280:SF28">
    <property type="entry name" value="HTH-TYPE TRANSCRIPTIONAL ACTIVATOR RHAS"/>
    <property type="match status" value="1"/>
</dbReference>
<reference evidence="7 9" key="2">
    <citation type="submission" date="2016-10" db="EMBL/GenBank/DDBJ databases">
        <authorList>
            <person name="Varghese N."/>
            <person name="Submissions S."/>
        </authorList>
    </citation>
    <scope>NUCLEOTIDE SEQUENCE [LARGE SCALE GENOMIC DNA]</scope>
    <source>
        <strain evidence="7 9">DSM 22150</strain>
    </source>
</reference>
<accession>A0A143YM48</accession>
<evidence type="ECO:0000313" key="9">
    <source>
        <dbReference type="Proteomes" id="UP000199280"/>
    </source>
</evidence>
<keyword evidence="3" id="KW-0804">Transcription</keyword>
<dbReference type="Pfam" id="PF12833">
    <property type="entry name" value="HTH_18"/>
    <property type="match status" value="1"/>
</dbReference>
<feature type="transmembrane region" description="Helical" evidence="4">
    <location>
        <begin position="16"/>
        <end position="37"/>
    </location>
</feature>
<dbReference type="Gene3D" id="1.10.10.60">
    <property type="entry name" value="Homeodomain-like"/>
    <property type="match status" value="2"/>
</dbReference>
<evidence type="ECO:0000256" key="2">
    <source>
        <dbReference type="ARBA" id="ARBA00023125"/>
    </source>
</evidence>
<organism evidence="6 8">
    <name type="scientific">Trichococcus ilyis</name>
    <dbReference type="NCBI Taxonomy" id="640938"/>
    <lineage>
        <taxon>Bacteria</taxon>
        <taxon>Bacillati</taxon>
        <taxon>Bacillota</taxon>
        <taxon>Bacilli</taxon>
        <taxon>Lactobacillales</taxon>
        <taxon>Carnobacteriaceae</taxon>
        <taxon>Trichococcus</taxon>
    </lineage>
</organism>
<dbReference type="Proteomes" id="UP000199280">
    <property type="component" value="Unassembled WGS sequence"/>
</dbReference>
<evidence type="ECO:0000256" key="4">
    <source>
        <dbReference type="SAM" id="Phobius"/>
    </source>
</evidence>
<feature type="transmembrane region" description="Helical" evidence="4">
    <location>
        <begin position="278"/>
        <end position="301"/>
    </location>
</feature>
<evidence type="ECO:0000313" key="8">
    <source>
        <dbReference type="Proteomes" id="UP000076878"/>
    </source>
</evidence>
<dbReference type="Proteomes" id="UP000076878">
    <property type="component" value="Unassembled WGS sequence"/>
</dbReference>
<dbReference type="EMBL" id="FJNB01000005">
    <property type="protein sequence ID" value="CZQ91677.1"/>
    <property type="molecule type" value="Genomic_DNA"/>
</dbReference>
<dbReference type="GO" id="GO:0003700">
    <property type="term" value="F:DNA-binding transcription factor activity"/>
    <property type="evidence" value="ECO:0007669"/>
    <property type="project" value="InterPro"/>
</dbReference>
<keyword evidence="4" id="KW-1133">Transmembrane helix</keyword>
<protein>
    <submittedName>
        <fullName evidence="6">Helix turn helix arabinose operon control protein</fullName>
    </submittedName>
    <submittedName>
        <fullName evidence="7">Two-component response regulator, YesN/AraC family, consists of REC and AraC-type DNA-binding domains</fullName>
    </submittedName>
</protein>
<dbReference type="SMART" id="SM00342">
    <property type="entry name" value="HTH_ARAC"/>
    <property type="match status" value="1"/>
</dbReference>